<gene>
    <name evidence="2" type="ORF">g.54267</name>
</gene>
<organism evidence="2">
    <name type="scientific">Graphocephala atropunctata</name>
    <dbReference type="NCBI Taxonomy" id="36148"/>
    <lineage>
        <taxon>Eukaryota</taxon>
        <taxon>Metazoa</taxon>
        <taxon>Ecdysozoa</taxon>
        <taxon>Arthropoda</taxon>
        <taxon>Hexapoda</taxon>
        <taxon>Insecta</taxon>
        <taxon>Pterygota</taxon>
        <taxon>Neoptera</taxon>
        <taxon>Paraneoptera</taxon>
        <taxon>Hemiptera</taxon>
        <taxon>Auchenorrhyncha</taxon>
        <taxon>Membracoidea</taxon>
        <taxon>Cicadellidae</taxon>
        <taxon>Cicadellinae</taxon>
        <taxon>Cicadellini</taxon>
        <taxon>Graphocephala</taxon>
    </lineage>
</organism>
<evidence type="ECO:0000259" key="1">
    <source>
        <dbReference type="Pfam" id="PF03732"/>
    </source>
</evidence>
<feature type="non-terminal residue" evidence="2">
    <location>
        <position position="1"/>
    </location>
</feature>
<proteinExistence type="predicted"/>
<dbReference type="AlphaFoldDB" id="A0A1B6L4L7"/>
<reference evidence="2" key="1">
    <citation type="submission" date="2015-11" db="EMBL/GenBank/DDBJ databases">
        <title>De novo transcriptome assembly of four potential Pierce s Disease insect vectors from Arizona vineyards.</title>
        <authorList>
            <person name="Tassone E.E."/>
        </authorList>
    </citation>
    <scope>NUCLEOTIDE SEQUENCE</scope>
</reference>
<name>A0A1B6L4L7_9HEMI</name>
<evidence type="ECO:0000313" key="2">
    <source>
        <dbReference type="EMBL" id="JAT18673.1"/>
    </source>
</evidence>
<dbReference type="Pfam" id="PF03732">
    <property type="entry name" value="Retrotrans_gag"/>
    <property type="match status" value="1"/>
</dbReference>
<feature type="domain" description="Retrotransposon gag" evidence="1">
    <location>
        <begin position="13"/>
        <end position="98"/>
    </location>
</feature>
<protein>
    <recommendedName>
        <fullName evidence="1">Retrotransposon gag domain-containing protein</fullName>
    </recommendedName>
</protein>
<dbReference type="EMBL" id="GEBQ01021304">
    <property type="protein sequence ID" value="JAT18673.1"/>
    <property type="molecule type" value="Transcribed_RNA"/>
</dbReference>
<sequence length="103" mass="11925">AQSNNWTDVTKIKLFPAHLAGSAIAWYMHYTKDKQLNNWLELKSKFIDTFTPVAQATNLQVVLENKVQLQDQPVLNYFLEVLTLCRRYDLTSQIQQAQALNVQ</sequence>
<dbReference type="InterPro" id="IPR005162">
    <property type="entry name" value="Retrotrans_gag_dom"/>
</dbReference>
<accession>A0A1B6L4L7</accession>
<feature type="non-terminal residue" evidence="2">
    <location>
        <position position="103"/>
    </location>
</feature>